<organism evidence="4 5">
    <name type="scientific">Haemophilus parainfluenzae</name>
    <dbReference type="NCBI Taxonomy" id="729"/>
    <lineage>
        <taxon>Bacteria</taxon>
        <taxon>Pseudomonadati</taxon>
        <taxon>Pseudomonadota</taxon>
        <taxon>Gammaproteobacteria</taxon>
        <taxon>Pasteurellales</taxon>
        <taxon>Pasteurellaceae</taxon>
        <taxon>Haemophilus</taxon>
    </lineage>
</organism>
<keyword evidence="1 4" id="KW-0489">Methyltransferase</keyword>
<dbReference type="InterPro" id="IPR029063">
    <property type="entry name" value="SAM-dependent_MTases_sf"/>
</dbReference>
<evidence type="ECO:0000313" key="4">
    <source>
        <dbReference type="EMBL" id="STP06353.1"/>
    </source>
</evidence>
<dbReference type="Gene3D" id="3.40.50.150">
    <property type="entry name" value="Vaccinia Virus protein VP39"/>
    <property type="match status" value="1"/>
</dbReference>
<dbReference type="GO" id="GO:0006298">
    <property type="term" value="P:mismatch repair"/>
    <property type="evidence" value="ECO:0007669"/>
    <property type="project" value="TreeGrafter"/>
</dbReference>
<dbReference type="GO" id="GO:0043565">
    <property type="term" value="F:sequence-specific DNA binding"/>
    <property type="evidence" value="ECO:0007669"/>
    <property type="project" value="TreeGrafter"/>
</dbReference>
<evidence type="ECO:0000256" key="2">
    <source>
        <dbReference type="ARBA" id="ARBA00022679"/>
    </source>
</evidence>
<keyword evidence="3" id="KW-0949">S-adenosyl-L-methionine</keyword>
<dbReference type="PANTHER" id="PTHR30481">
    <property type="entry name" value="DNA ADENINE METHYLASE"/>
    <property type="match status" value="1"/>
</dbReference>
<dbReference type="SUPFAM" id="SSF53335">
    <property type="entry name" value="S-adenosyl-L-methionine-dependent methyltransferases"/>
    <property type="match status" value="1"/>
</dbReference>
<evidence type="ECO:0000256" key="3">
    <source>
        <dbReference type="ARBA" id="ARBA00022691"/>
    </source>
</evidence>
<dbReference type="PANTHER" id="PTHR30481:SF2">
    <property type="entry name" value="SITE-SPECIFIC DNA-METHYLTRANSFERASE (ADENINE-SPECIFIC)"/>
    <property type="match status" value="1"/>
</dbReference>
<dbReference type="AlphaFoldDB" id="A0A377JKQ7"/>
<dbReference type="GO" id="GO:0032259">
    <property type="term" value="P:methylation"/>
    <property type="evidence" value="ECO:0007669"/>
    <property type="project" value="UniProtKB-KW"/>
</dbReference>
<dbReference type="GO" id="GO:0009007">
    <property type="term" value="F:site-specific DNA-methyltransferase (adenine-specific) activity"/>
    <property type="evidence" value="ECO:0007669"/>
    <property type="project" value="UniProtKB-EC"/>
</dbReference>
<keyword evidence="2" id="KW-0808">Transferase</keyword>
<dbReference type="EMBL" id="UGHY01000002">
    <property type="protein sequence ID" value="STP06353.1"/>
    <property type="molecule type" value="Genomic_DNA"/>
</dbReference>
<evidence type="ECO:0000313" key="5">
    <source>
        <dbReference type="Proteomes" id="UP000254186"/>
    </source>
</evidence>
<protein>
    <submittedName>
        <fullName evidence="4">Site-specific DNA methylase</fullName>
    </submittedName>
</protein>
<reference evidence="4 5" key="1">
    <citation type="submission" date="2018-06" db="EMBL/GenBank/DDBJ databases">
        <authorList>
            <consortium name="Pathogen Informatics"/>
            <person name="Doyle S."/>
        </authorList>
    </citation>
    <scope>NUCLEOTIDE SEQUENCE [LARGE SCALE GENOMIC DNA]</scope>
    <source>
        <strain evidence="4 5">NCTC10672</strain>
    </source>
</reference>
<dbReference type="InterPro" id="IPR012327">
    <property type="entry name" value="MeTrfase_D12"/>
</dbReference>
<evidence type="ECO:0000256" key="1">
    <source>
        <dbReference type="ARBA" id="ARBA00022603"/>
    </source>
</evidence>
<dbReference type="GO" id="GO:0009307">
    <property type="term" value="P:DNA restriction-modification system"/>
    <property type="evidence" value="ECO:0007669"/>
    <property type="project" value="InterPro"/>
</dbReference>
<gene>
    <name evidence="4" type="primary">dam_3</name>
    <name evidence="4" type="ORF">NCTC10672_02378</name>
</gene>
<dbReference type="Proteomes" id="UP000254186">
    <property type="component" value="Unassembled WGS sequence"/>
</dbReference>
<name>A0A377JKQ7_HAEPA</name>
<sequence>MANKIHVTNFDTEEWLSTLDDNIPANSLIYLDPPYYEKGQGLYRNYYQHKDHVAIQEKLDKVKMHWVVSYDNHPNIREIYQQYRQSEYALNYSAIKR</sequence>
<accession>A0A377JKQ7</accession>
<dbReference type="GO" id="GO:1904047">
    <property type="term" value="F:S-adenosyl-L-methionine binding"/>
    <property type="evidence" value="ECO:0007669"/>
    <property type="project" value="TreeGrafter"/>
</dbReference>
<proteinExistence type="predicted"/>